<gene>
    <name evidence="1" type="ORF">LCGC14_1948690</name>
</gene>
<sequence length="25" mass="2900">REHQAVDRICDAIMVGFEIPELRSD</sequence>
<protein>
    <submittedName>
        <fullName evidence="1">Uncharacterized protein</fullName>
    </submittedName>
</protein>
<organism evidence="1">
    <name type="scientific">marine sediment metagenome</name>
    <dbReference type="NCBI Taxonomy" id="412755"/>
    <lineage>
        <taxon>unclassified sequences</taxon>
        <taxon>metagenomes</taxon>
        <taxon>ecological metagenomes</taxon>
    </lineage>
</organism>
<evidence type="ECO:0000313" key="1">
    <source>
        <dbReference type="EMBL" id="KKL86039.1"/>
    </source>
</evidence>
<dbReference type="EMBL" id="LAZR01021231">
    <property type="protein sequence ID" value="KKL86039.1"/>
    <property type="molecule type" value="Genomic_DNA"/>
</dbReference>
<accession>A0A0F9FI07</accession>
<reference evidence="1" key="1">
    <citation type="journal article" date="2015" name="Nature">
        <title>Complex archaea that bridge the gap between prokaryotes and eukaryotes.</title>
        <authorList>
            <person name="Spang A."/>
            <person name="Saw J.H."/>
            <person name="Jorgensen S.L."/>
            <person name="Zaremba-Niedzwiedzka K."/>
            <person name="Martijn J."/>
            <person name="Lind A.E."/>
            <person name="van Eijk R."/>
            <person name="Schleper C."/>
            <person name="Guy L."/>
            <person name="Ettema T.J."/>
        </authorList>
    </citation>
    <scope>NUCLEOTIDE SEQUENCE</scope>
</reference>
<feature type="non-terminal residue" evidence="1">
    <location>
        <position position="1"/>
    </location>
</feature>
<dbReference type="AlphaFoldDB" id="A0A0F9FI07"/>
<proteinExistence type="predicted"/>
<comment type="caution">
    <text evidence="1">The sequence shown here is derived from an EMBL/GenBank/DDBJ whole genome shotgun (WGS) entry which is preliminary data.</text>
</comment>
<name>A0A0F9FI07_9ZZZZ</name>